<sequence>MNRFILIVMIGILFLLGACSNTENTQYAEDHKKQERQITIEKEYFETKPKITSIKLAAIGDMLIHGIVYNDAKTEAGFDFSPMLEQVAPYLSEPTIAMANQETMIGGEEVGLSTYPRFNSPYQVGDALDKAGVDIVTLANNHTLDVGEKAIQNALNHWDQIGMLYTGAYRDQKDSERIRVMETEAGIDVSFLGYTYGTNGIPVPAGKDYLVNLINHEEIAADVKAAEEISDITVMNLHFGAEYQRMPNDDQKELVQYVADLGVDIIMGHHPHVLQPMEWIEGKGGNKTFVVYSLGNFLSGQDEFYRRIGGMVEVTIEKKVTRDEEKIQIVTPRFLPTFVDYDENIPRNDFQVIPMYQLDETVLPAADRHYQEIKKHMSQWMPEVEFIESE</sequence>
<comment type="caution">
    <text evidence="3">The sequence shown here is derived from an EMBL/GenBank/DDBJ whole genome shotgun (WGS) entry which is preliminary data.</text>
</comment>
<accession>A0A917WW38</accession>
<reference evidence="3" key="1">
    <citation type="journal article" date="2014" name="Int. J. Syst. Evol. Microbiol.">
        <title>Complete genome sequence of Corynebacterium casei LMG S-19264T (=DSM 44701T), isolated from a smear-ripened cheese.</title>
        <authorList>
            <consortium name="US DOE Joint Genome Institute (JGI-PGF)"/>
            <person name="Walter F."/>
            <person name="Albersmeier A."/>
            <person name="Kalinowski J."/>
            <person name="Ruckert C."/>
        </authorList>
    </citation>
    <scope>NUCLEOTIDE SEQUENCE</scope>
    <source>
        <strain evidence="3">CGMCC 1.6333</strain>
    </source>
</reference>
<organism evidence="3 4">
    <name type="scientific">Paraliobacillus quinghaiensis</name>
    <dbReference type="NCBI Taxonomy" id="470815"/>
    <lineage>
        <taxon>Bacteria</taxon>
        <taxon>Bacillati</taxon>
        <taxon>Bacillota</taxon>
        <taxon>Bacilli</taxon>
        <taxon>Bacillales</taxon>
        <taxon>Bacillaceae</taxon>
        <taxon>Paraliobacillus</taxon>
    </lineage>
</organism>
<evidence type="ECO:0000256" key="1">
    <source>
        <dbReference type="ARBA" id="ARBA00005662"/>
    </source>
</evidence>
<dbReference type="InterPro" id="IPR019079">
    <property type="entry name" value="Capsule_synth_CapA"/>
</dbReference>
<reference evidence="3" key="2">
    <citation type="submission" date="2020-09" db="EMBL/GenBank/DDBJ databases">
        <authorList>
            <person name="Sun Q."/>
            <person name="Zhou Y."/>
        </authorList>
    </citation>
    <scope>NUCLEOTIDE SEQUENCE</scope>
    <source>
        <strain evidence="3">CGMCC 1.6333</strain>
    </source>
</reference>
<evidence type="ECO:0000313" key="4">
    <source>
        <dbReference type="Proteomes" id="UP000618460"/>
    </source>
</evidence>
<proteinExistence type="inferred from homology"/>
<dbReference type="PROSITE" id="PS51257">
    <property type="entry name" value="PROKAR_LIPOPROTEIN"/>
    <property type="match status" value="1"/>
</dbReference>
<dbReference type="Proteomes" id="UP000618460">
    <property type="component" value="Unassembled WGS sequence"/>
</dbReference>
<name>A0A917WW38_9BACI</name>
<evidence type="ECO:0000259" key="2">
    <source>
        <dbReference type="SMART" id="SM00854"/>
    </source>
</evidence>
<protein>
    <submittedName>
        <fullName evidence="3">Capsular polysaccharide biosynthesis protein</fullName>
    </submittedName>
</protein>
<dbReference type="InterPro" id="IPR052169">
    <property type="entry name" value="CW_Biosynth-Accessory"/>
</dbReference>
<evidence type="ECO:0000313" key="3">
    <source>
        <dbReference type="EMBL" id="GGM34217.1"/>
    </source>
</evidence>
<dbReference type="SUPFAM" id="SSF56300">
    <property type="entry name" value="Metallo-dependent phosphatases"/>
    <property type="match status" value="1"/>
</dbReference>
<dbReference type="AlphaFoldDB" id="A0A917WW38"/>
<keyword evidence="4" id="KW-1185">Reference proteome</keyword>
<dbReference type="PANTHER" id="PTHR33393:SF12">
    <property type="entry name" value="CAPSULE BIOSYNTHESIS PROTEIN CAPA"/>
    <property type="match status" value="1"/>
</dbReference>
<dbReference type="SMART" id="SM00854">
    <property type="entry name" value="PGA_cap"/>
    <property type="match status" value="1"/>
</dbReference>
<comment type="similarity">
    <text evidence="1">Belongs to the CapA family.</text>
</comment>
<dbReference type="EMBL" id="BMLG01000010">
    <property type="protein sequence ID" value="GGM34217.1"/>
    <property type="molecule type" value="Genomic_DNA"/>
</dbReference>
<gene>
    <name evidence="3" type="ORF">GCM10011351_20250</name>
</gene>
<dbReference type="OrthoDB" id="9810906at2"/>
<dbReference type="PANTHER" id="PTHR33393">
    <property type="entry name" value="POLYGLUTAMINE SYNTHESIS ACCESSORY PROTEIN RV0574C-RELATED"/>
    <property type="match status" value="1"/>
</dbReference>
<dbReference type="InterPro" id="IPR029052">
    <property type="entry name" value="Metallo-depent_PP-like"/>
</dbReference>
<dbReference type="Gene3D" id="3.60.21.10">
    <property type="match status" value="1"/>
</dbReference>
<dbReference type="Pfam" id="PF09587">
    <property type="entry name" value="PGA_cap"/>
    <property type="match status" value="1"/>
</dbReference>
<dbReference type="RefSeq" id="WP_117155419.1">
    <property type="nucleotide sequence ID" value="NZ_BMLG01000010.1"/>
</dbReference>
<feature type="domain" description="Capsule synthesis protein CapA" evidence="2">
    <location>
        <begin position="55"/>
        <end position="301"/>
    </location>
</feature>
<dbReference type="CDD" id="cd07381">
    <property type="entry name" value="MPP_CapA"/>
    <property type="match status" value="1"/>
</dbReference>